<feature type="compositionally biased region" description="Basic and acidic residues" evidence="2">
    <location>
        <begin position="2045"/>
        <end position="2055"/>
    </location>
</feature>
<feature type="compositionally biased region" description="Basic and acidic residues" evidence="2">
    <location>
        <begin position="1053"/>
        <end position="1066"/>
    </location>
</feature>
<feature type="compositionally biased region" description="Polar residues" evidence="2">
    <location>
        <begin position="1897"/>
        <end position="1923"/>
    </location>
</feature>
<keyword evidence="3" id="KW-1133">Transmembrane helix</keyword>
<feature type="compositionally biased region" description="Polar residues" evidence="2">
    <location>
        <begin position="2018"/>
        <end position="2044"/>
    </location>
</feature>
<evidence type="ECO:0000313" key="5">
    <source>
        <dbReference type="Proteomes" id="UP000271974"/>
    </source>
</evidence>
<feature type="compositionally biased region" description="Low complexity" evidence="2">
    <location>
        <begin position="818"/>
        <end position="828"/>
    </location>
</feature>
<organism evidence="4 5">
    <name type="scientific">Elysia chlorotica</name>
    <name type="common">Eastern emerald elysia</name>
    <name type="synonym">Sea slug</name>
    <dbReference type="NCBI Taxonomy" id="188477"/>
    <lineage>
        <taxon>Eukaryota</taxon>
        <taxon>Metazoa</taxon>
        <taxon>Spiralia</taxon>
        <taxon>Lophotrochozoa</taxon>
        <taxon>Mollusca</taxon>
        <taxon>Gastropoda</taxon>
        <taxon>Heterobranchia</taxon>
        <taxon>Euthyneura</taxon>
        <taxon>Panpulmonata</taxon>
        <taxon>Sacoglossa</taxon>
        <taxon>Placobranchoidea</taxon>
        <taxon>Plakobranchidae</taxon>
        <taxon>Elysia</taxon>
    </lineage>
</organism>
<feature type="region of interest" description="Disordered" evidence="2">
    <location>
        <begin position="1747"/>
        <end position="1816"/>
    </location>
</feature>
<name>A0A433T9P2_ELYCH</name>
<sequence length="2310" mass="256424">FQFQFQLRALYIIIKVIVKGLYTPFPQPAAIAITYIKILTVFFSLTFCKHDELTEFLLFGEDFFFRQPRMSQKGGHQLTANPFQNFQMTNFANATGPQIPHGYMVNSGNPQYQFQENLTNGGTPQIYEGHMTNTGNHQAYHGSLAYATNSESEYGHLTNASIYPPFHSNHTQEGPTEVFSGNITNSSNPQAVFENVTNTGGAQVLQENLTNVEYYPMYNQRLVNSGNHQSQQQLLFKDLSGTNVLQEISGNVGNFQAFNGFGQSPAPRRNDANAQQPQISKGELQASCRNVNSFSKQAVHFEDLSDAEHSEKPSPKVISSRSVNNKDGDSHQISNDGSQANTYPAPKSSTYQETSTCNESSPERRIYNEARGSDFYSKREYDEHLGSPQGSHLHKDRETNHSASYRYGYRSRYRYPFISARSLFPPESEYGDNIEERFSFLPDRCHHPAVSSPNSVRRTRISPRTPSSPLAGRGYRPLQGSGASVDFSPISPGRNCDNLALVRHRPAPSPSWEELDDRCRLLGYSHTAFFCEFMNRNEELADINSGMMATLQQGSELLKEGFKEYRKMGTEIKEKLDENRTTMKEMQSELKDIRQLVEDSSRMKSNHDVHSTNRPVTQRTNVIDRDETLSKYGNPYRQDNFEEFNRAAADGANRNIMSIPQAKFRILNQPQAQSSHNAYDGPLPSEVSHQKMNRPVSAGTNEQFPQSVLVHAALLKGDIVSPTANQPKQNDKEGSTEITELKPHAIIEDSGCFPIERAFPVIMKPLQEERSVQPRWKETSAQTVTHHTDIDIASTPNTRCKTSSASMQTNISKPDSVATQTETPATEPTLVKKESGMVSPVESKLSSLTLIQDNNEASPQDPAPPTHQIFPQRLEMTLRVVLPSRGRGKGKIKLRAKGNTKKLAKPKNVSGSVAVGNAHSGSDKGQYFDAPHDQGITQETKVEKIHRAQSNVLTQLDENKHTSYDIAYNPCNQARAEETNKENIPKAQSNMMTQLDENKHTSYDTAYKLYNQARAEETNKENISKALSKESAYSNNTEATRQDSRAGNTATEADNKDREENEEAKPKNMSGSDAVGNTQSGQDKGQCMDATNDQGRTQDTKVENTHRALSSQLTEIDENQPTSNDTVDNTYNQARREESNKENIPKAQSKESAHSDNTEATSQDSRAGITAAQRHNKDNVESEKAKPKNMSGSVAVGNAQSGQDKGQCMDAPNDQGRTPDTKVEKSHRAQSNMMTQLDENKHTSYDTAYKLYNQARAEETNKENIPKAQSKESAYSNNTEATRQEYRAGNTATEADNKDREENEEAKPKNMSGSVAVGNAQSGQDKGQCMDATNDQGRTQDTKVEKTHRALSSQLTEMDENLLTSYDTVDNTYNQARREETNKENMSGPVAVVNAHSGPDKGQYFDATNDQGRTQDTKVEKTHRALSSQLTEIDENQPTSYDTVDNTYNQARREETNKENIPKAQSKESAHSDNTEATSQDSRAGITAAQRHNKDKVESEEAKPKNMSGSVAVGNAHSGPDKGQYFDAPHDQGIKQETKVEKTHRAQSNMMTQLDENKHTSYDTAYNPYNQARAEETNKENIPKAQSKESAHSDNKEATRQDSRAGIRAAEGHNKDNVESEKAKPKNVSGSVAVGNAQSGQDKGQCMDVPNDLGRTQDTKVENTHRAQSNELARLDENKPTSYNRADDETTEGNADTPSVTHRALSSQLTEIDENQLTSYNRADDETTEGSADTPYVTHRALSSQLTEIDENQLTSYNRADDETTEGSADTPYVTHRALSSQLTEIDENQLTSYNKADDETTEGSADTPSVTHRALSSQLTEIDEYQLTSYDTVYNLYNHASLEEINKEIISKALSKESAFSYNTEATRQDYRAGNTATEADNKDREENEEAKPKNMSGSVAVGNTQSGQDKGQCMDATNDQGRTQDTKVEKTHRALSSQLTEIDENQPTSYDTVDNTYNQARREETNKENIPKAQSKESAHSDNTEATRQDYRAGNTATEADNKDREENEEAKPKNMSGSVAVGNTQSGQDKGQCMDATNDQGRTQEAEVEKTHRALSSRLTEIDANQSRSHNNADVQTAEESADKNSNQGDQSATLAPGEDAGGPAVTSIYKEDKKDNVPEDMTDSPNMNNEPSKNNQITCSEKPCDTSRRGDPHLVSTPTDWSNESACNDKTEATREDSTAGKPTTEGDNNDKAGTKGTTPENVLRSFIEGNSQSEMDKDTYPDSLPDLEETEDTYIKTTSETHLNQPLQSDDIETTHQDTEAGESTNIYVYCHIFLVLVMFFMLFFPVYESFITFSSASTGAGGRI</sequence>
<feature type="compositionally biased region" description="Basic and acidic residues" evidence="2">
    <location>
        <begin position="1134"/>
        <end position="1157"/>
    </location>
</feature>
<keyword evidence="1" id="KW-0175">Coiled coil</keyword>
<dbReference type="Proteomes" id="UP000271974">
    <property type="component" value="Unassembled WGS sequence"/>
</dbReference>
<feature type="region of interest" description="Disordered" evidence="2">
    <location>
        <begin position="1379"/>
        <end position="1419"/>
    </location>
</feature>
<evidence type="ECO:0000256" key="2">
    <source>
        <dbReference type="SAM" id="MobiDB-lite"/>
    </source>
</evidence>
<feature type="compositionally biased region" description="Basic and acidic residues" evidence="2">
    <location>
        <begin position="1573"/>
        <end position="1624"/>
    </location>
</feature>
<feature type="compositionally biased region" description="Polar residues" evidence="2">
    <location>
        <begin position="331"/>
        <end position="360"/>
    </location>
</feature>
<feature type="region of interest" description="Disordered" evidence="2">
    <location>
        <begin position="1871"/>
        <end position="2206"/>
    </location>
</feature>
<keyword evidence="3" id="KW-0472">Membrane</keyword>
<feature type="coiled-coil region" evidence="1">
    <location>
        <begin position="576"/>
        <end position="603"/>
    </location>
</feature>
<feature type="compositionally biased region" description="Basic and acidic residues" evidence="2">
    <location>
        <begin position="1452"/>
        <end position="1474"/>
    </location>
</feature>
<evidence type="ECO:0000256" key="1">
    <source>
        <dbReference type="SAM" id="Coils"/>
    </source>
</evidence>
<feature type="compositionally biased region" description="Basic and acidic residues" evidence="2">
    <location>
        <begin position="2171"/>
        <end position="2183"/>
    </location>
</feature>
<feature type="compositionally biased region" description="Basic and acidic residues" evidence="2">
    <location>
        <begin position="1096"/>
        <end position="1106"/>
    </location>
</feature>
<feature type="compositionally biased region" description="Polar residues" evidence="2">
    <location>
        <begin position="1069"/>
        <end position="1095"/>
    </location>
</feature>
<feature type="compositionally biased region" description="Basic and acidic residues" evidence="2">
    <location>
        <begin position="729"/>
        <end position="743"/>
    </location>
</feature>
<feature type="region of interest" description="Disordered" evidence="2">
    <location>
        <begin position="670"/>
        <end position="689"/>
    </location>
</feature>
<feature type="compositionally biased region" description="Polar residues" evidence="2">
    <location>
        <begin position="2127"/>
        <end position="2143"/>
    </location>
</feature>
<feature type="compositionally biased region" description="Polar residues" evidence="2">
    <location>
        <begin position="1747"/>
        <end position="1758"/>
    </location>
</feature>
<feature type="compositionally biased region" description="Basic and acidic residues" evidence="2">
    <location>
        <begin position="1217"/>
        <end position="1227"/>
    </location>
</feature>
<proteinExistence type="predicted"/>
<keyword evidence="3" id="KW-0812">Transmembrane</keyword>
<feature type="compositionally biased region" description="Polar residues" evidence="2">
    <location>
        <begin position="1803"/>
        <end position="1816"/>
    </location>
</feature>
<evidence type="ECO:0000313" key="4">
    <source>
        <dbReference type="EMBL" id="RUS78266.1"/>
    </source>
</evidence>
<feature type="compositionally biased region" description="Polar residues" evidence="2">
    <location>
        <begin position="2060"/>
        <end position="2097"/>
    </location>
</feature>
<feature type="compositionally biased region" description="Polar residues" evidence="2">
    <location>
        <begin position="2160"/>
        <end position="2170"/>
    </location>
</feature>
<feature type="compositionally biased region" description="Basic and acidic residues" evidence="2">
    <location>
        <begin position="303"/>
        <end position="314"/>
    </location>
</feature>
<accession>A0A433T9P2</accession>
<feature type="non-terminal residue" evidence="4">
    <location>
        <position position="1"/>
    </location>
</feature>
<feature type="region of interest" description="Disordered" evidence="2">
    <location>
        <begin position="303"/>
        <end position="368"/>
    </location>
</feature>
<gene>
    <name evidence="4" type="ORF">EGW08_013982</name>
</gene>
<feature type="compositionally biased region" description="Basic and acidic residues" evidence="2">
    <location>
        <begin position="1175"/>
        <end position="1186"/>
    </location>
</feature>
<feature type="compositionally biased region" description="Polar residues" evidence="2">
    <location>
        <begin position="794"/>
        <end position="813"/>
    </location>
</feature>
<feature type="compositionally biased region" description="Polar residues" evidence="2">
    <location>
        <begin position="1319"/>
        <end position="1337"/>
    </location>
</feature>
<feature type="compositionally biased region" description="Basic and acidic residues" evidence="2">
    <location>
        <begin position="1881"/>
        <end position="1894"/>
    </location>
</feature>
<feature type="compositionally biased region" description="Basic and acidic residues" evidence="2">
    <location>
        <begin position="1962"/>
        <end position="1993"/>
    </location>
</feature>
<feature type="compositionally biased region" description="Basic and acidic residues" evidence="2">
    <location>
        <begin position="1655"/>
        <end position="1665"/>
    </location>
</feature>
<feature type="region of interest" description="Disordered" evidence="2">
    <location>
        <begin position="1016"/>
        <end position="1242"/>
    </location>
</feature>
<feature type="compositionally biased region" description="Polar residues" evidence="2">
    <location>
        <begin position="1692"/>
        <end position="1721"/>
    </location>
</feature>
<feature type="compositionally biased region" description="Polar residues" evidence="2">
    <location>
        <begin position="1936"/>
        <end position="1961"/>
    </location>
</feature>
<feature type="region of interest" description="Disordered" evidence="2">
    <location>
        <begin position="720"/>
        <end position="743"/>
    </location>
</feature>
<dbReference type="OrthoDB" id="6218585at2759"/>
<feature type="compositionally biased region" description="Polar residues" evidence="2">
    <location>
        <begin position="1107"/>
        <end position="1133"/>
    </location>
</feature>
<feature type="compositionally biased region" description="Basic and acidic residues" evidence="2">
    <location>
        <begin position="1495"/>
        <end position="1504"/>
    </location>
</feature>
<feature type="compositionally biased region" description="Basic and acidic residues" evidence="2">
    <location>
        <begin position="1924"/>
        <end position="1934"/>
    </location>
</feature>
<evidence type="ECO:0000256" key="3">
    <source>
        <dbReference type="SAM" id="Phobius"/>
    </source>
</evidence>
<feature type="compositionally biased region" description="Basic and acidic residues" evidence="2">
    <location>
        <begin position="2146"/>
        <end position="2156"/>
    </location>
</feature>
<feature type="compositionally biased region" description="Basic and acidic residues" evidence="2">
    <location>
        <begin position="1295"/>
        <end position="1308"/>
    </location>
</feature>
<feature type="region of interest" description="Disordered" evidence="2">
    <location>
        <begin position="449"/>
        <end position="475"/>
    </location>
</feature>
<feature type="compositionally biased region" description="Polar residues" evidence="2">
    <location>
        <begin position="1778"/>
        <end position="1795"/>
    </location>
</feature>
<dbReference type="EMBL" id="RQTK01000522">
    <property type="protein sequence ID" value="RUS78266.1"/>
    <property type="molecule type" value="Genomic_DNA"/>
</dbReference>
<feature type="region of interest" description="Disordered" evidence="2">
    <location>
        <begin position="1257"/>
        <end position="1345"/>
    </location>
</feature>
<keyword evidence="5" id="KW-1185">Reference proteome</keyword>
<protein>
    <submittedName>
        <fullName evidence="4">Uncharacterized protein</fullName>
    </submittedName>
</protein>
<feature type="compositionally biased region" description="Basic and acidic residues" evidence="2">
    <location>
        <begin position="2002"/>
        <end position="2015"/>
    </location>
</feature>
<feature type="compositionally biased region" description="Polar residues" evidence="2">
    <location>
        <begin position="1271"/>
        <end position="1281"/>
    </location>
</feature>
<feature type="transmembrane region" description="Helical" evidence="3">
    <location>
        <begin position="2272"/>
        <end position="2293"/>
    </location>
</feature>
<feature type="compositionally biased region" description="Polar residues" evidence="2">
    <location>
        <begin position="1031"/>
        <end position="1052"/>
    </location>
</feature>
<feature type="region of interest" description="Disordered" evidence="2">
    <location>
        <begin position="1452"/>
        <end position="1532"/>
    </location>
</feature>
<feature type="region of interest" description="Disordered" evidence="2">
    <location>
        <begin position="791"/>
        <end position="828"/>
    </location>
</feature>
<reference evidence="4 5" key="1">
    <citation type="submission" date="2019-01" db="EMBL/GenBank/DDBJ databases">
        <title>A draft genome assembly of the solar-powered sea slug Elysia chlorotica.</title>
        <authorList>
            <person name="Cai H."/>
            <person name="Li Q."/>
            <person name="Fang X."/>
            <person name="Li J."/>
            <person name="Curtis N.E."/>
            <person name="Altenburger A."/>
            <person name="Shibata T."/>
            <person name="Feng M."/>
            <person name="Maeda T."/>
            <person name="Schwartz J.A."/>
            <person name="Shigenobu S."/>
            <person name="Lundholm N."/>
            <person name="Nishiyama T."/>
            <person name="Yang H."/>
            <person name="Hasebe M."/>
            <person name="Li S."/>
            <person name="Pierce S.K."/>
            <person name="Wang J."/>
        </authorList>
    </citation>
    <scope>NUCLEOTIDE SEQUENCE [LARGE SCALE GENOMIC DNA]</scope>
    <source>
        <strain evidence="4">EC2010</strain>
        <tissue evidence="4">Whole organism of an adult</tissue>
    </source>
</reference>
<feature type="region of interest" description="Disordered" evidence="2">
    <location>
        <begin position="259"/>
        <end position="279"/>
    </location>
</feature>
<comment type="caution">
    <text evidence="4">The sequence shown here is derived from an EMBL/GenBank/DDBJ whole genome shotgun (WGS) entry which is preliminary data.</text>
</comment>
<feature type="region of interest" description="Disordered" evidence="2">
    <location>
        <begin position="1568"/>
        <end position="1734"/>
    </location>
</feature>